<proteinExistence type="predicted"/>
<organism evidence="2 3">
    <name type="scientific">Colletotrichum asianum</name>
    <dbReference type="NCBI Taxonomy" id="702518"/>
    <lineage>
        <taxon>Eukaryota</taxon>
        <taxon>Fungi</taxon>
        <taxon>Dikarya</taxon>
        <taxon>Ascomycota</taxon>
        <taxon>Pezizomycotina</taxon>
        <taxon>Sordariomycetes</taxon>
        <taxon>Hypocreomycetidae</taxon>
        <taxon>Glomerellales</taxon>
        <taxon>Glomerellaceae</taxon>
        <taxon>Colletotrichum</taxon>
        <taxon>Colletotrichum gloeosporioides species complex</taxon>
    </lineage>
</organism>
<dbReference type="Pfam" id="PF00646">
    <property type="entry name" value="F-box"/>
    <property type="match status" value="2"/>
</dbReference>
<protein>
    <submittedName>
        <fullName evidence="2">F-box domain containing protein</fullName>
    </submittedName>
</protein>
<reference evidence="2 3" key="1">
    <citation type="submission" date="2019-12" db="EMBL/GenBank/DDBJ databases">
        <title>A genome sequence resource for the geographically widespread anthracnose pathogen Colletotrichum asianum.</title>
        <authorList>
            <person name="Meng Y."/>
        </authorList>
    </citation>
    <scope>NUCLEOTIDE SEQUENCE [LARGE SCALE GENOMIC DNA]</scope>
    <source>
        <strain evidence="2 3">ICMP 18580</strain>
    </source>
</reference>
<dbReference type="AlphaFoldDB" id="A0A8H3WS09"/>
<dbReference type="SUPFAM" id="SSF81383">
    <property type="entry name" value="F-box domain"/>
    <property type="match status" value="2"/>
</dbReference>
<dbReference type="OrthoDB" id="3766406at2759"/>
<dbReference type="PANTHER" id="PTHR14381:SF1">
    <property type="entry name" value="F-BOX_WD REPEAT-CONTAINING PROTEIN 4"/>
    <property type="match status" value="1"/>
</dbReference>
<evidence type="ECO:0000313" key="2">
    <source>
        <dbReference type="EMBL" id="KAF0329567.1"/>
    </source>
</evidence>
<evidence type="ECO:0000259" key="1">
    <source>
        <dbReference type="PROSITE" id="PS50181"/>
    </source>
</evidence>
<dbReference type="GO" id="GO:0031146">
    <property type="term" value="P:SCF-dependent proteasomal ubiquitin-dependent protein catabolic process"/>
    <property type="evidence" value="ECO:0007669"/>
    <property type="project" value="TreeGrafter"/>
</dbReference>
<dbReference type="GO" id="GO:0019005">
    <property type="term" value="C:SCF ubiquitin ligase complex"/>
    <property type="evidence" value="ECO:0007669"/>
    <property type="project" value="TreeGrafter"/>
</dbReference>
<dbReference type="EMBL" id="WOWK01000011">
    <property type="protein sequence ID" value="KAF0329567.1"/>
    <property type="molecule type" value="Genomic_DNA"/>
</dbReference>
<keyword evidence="3" id="KW-1185">Reference proteome</keyword>
<name>A0A8H3WS09_9PEZI</name>
<comment type="caution">
    <text evidence="2">The sequence shown here is derived from an EMBL/GenBank/DDBJ whole genome shotgun (WGS) entry which is preliminary data.</text>
</comment>
<feature type="domain" description="F-box" evidence="1">
    <location>
        <begin position="385"/>
        <end position="433"/>
    </location>
</feature>
<dbReference type="PROSITE" id="PS50181">
    <property type="entry name" value="FBOX"/>
    <property type="match status" value="2"/>
</dbReference>
<dbReference type="Proteomes" id="UP000434172">
    <property type="component" value="Unassembled WGS sequence"/>
</dbReference>
<gene>
    <name evidence="2" type="ORF">GQ607_003135</name>
</gene>
<accession>A0A8H3WS09</accession>
<dbReference type="Gene3D" id="1.20.1280.50">
    <property type="match status" value="1"/>
</dbReference>
<dbReference type="InterPro" id="IPR036047">
    <property type="entry name" value="F-box-like_dom_sf"/>
</dbReference>
<evidence type="ECO:0000313" key="3">
    <source>
        <dbReference type="Proteomes" id="UP000434172"/>
    </source>
</evidence>
<dbReference type="InterPro" id="IPR052301">
    <property type="entry name" value="SCF_F-box/WD-repeat"/>
</dbReference>
<dbReference type="PANTHER" id="PTHR14381">
    <property type="entry name" value="DACTYLIN"/>
    <property type="match status" value="1"/>
</dbReference>
<dbReference type="SMART" id="SM00256">
    <property type="entry name" value="FBOX"/>
    <property type="match status" value="2"/>
</dbReference>
<feature type="domain" description="F-box" evidence="1">
    <location>
        <begin position="25"/>
        <end position="69"/>
    </location>
</feature>
<dbReference type="InterPro" id="IPR001810">
    <property type="entry name" value="F-box_dom"/>
</dbReference>
<sequence>MADAETNIGLRQARHKITSRTSNVNSAMLQLPVELMLQIIEHLGVFDKAILSRTCAPFRIVLDTDWAPIFRGWWDYEKDYFSFRIVHDMPNHWFCPSCHKVEPINQSSLDPYQMRSEHAQMALKLSRLVNINQGYLKKIMAPYSIYHRALKGNCLRHYRAVPKIVDGNFLQQKQWTFQSIFDSRGCDYPWNKEIFAINKQLEGVPLVCPHLGIAHSLNERHHLDWERPNKLREPEFEADFRSAISRIGHGFSNRCYKCKVEYAIWCPNWYTLIIRSWYDYGFEGDRSLILSNLIMNLEFVNLNPNANHSRFCSAAMLTAKTIACGSVQPGAYKSKFAPHDLAKKCTVTKQKPKSTPMPIIANIDNTTAPCGFDLSETRSLKTVAPAHLLRLPPELLLIIIDYLDIITVVILSRTCARFRALAHRDWKPFLRHLLFVEKTVFWAKLAFDSPNHSVCQNCPRMHPIDHADVPHTCNVVPPCVLRPHCWWSAISLDPYKVRPQHVQTALKLSRLGNIHQGYLEKLMIPFTRNRQPDDHSHLQYYAAIPKIISGGYLLRKEWIFTSGGECHFEDVHGQIRRAALVCYHMIVAFMYSSLREWYLAQKYRLYPQTPFDKSFWYAVCNIGKEFKEKCANCSDRTEYSILCPDKYTMIIRAWYDYGTETHDDWASITGFLGKMPGRGSSSRSIREIFDE</sequence>